<feature type="region of interest" description="Disordered" evidence="12">
    <location>
        <begin position="1"/>
        <end position="34"/>
    </location>
</feature>
<dbReference type="GO" id="GO:0019706">
    <property type="term" value="F:protein-cysteine S-palmitoyltransferase activity"/>
    <property type="evidence" value="ECO:0007669"/>
    <property type="project" value="UniProtKB-EC"/>
</dbReference>
<feature type="transmembrane region" description="Helical" evidence="11">
    <location>
        <begin position="427"/>
        <end position="447"/>
    </location>
</feature>
<keyword evidence="15" id="KW-1185">Reference proteome</keyword>
<reference evidence="14 15" key="1">
    <citation type="journal article" date="2018" name="Mol. Biol. Evol.">
        <title>Broad Genomic Sampling Reveals a Smut Pathogenic Ancestry of the Fungal Clade Ustilaginomycotina.</title>
        <authorList>
            <person name="Kijpornyongpan T."/>
            <person name="Mondo S.J."/>
            <person name="Barry K."/>
            <person name="Sandor L."/>
            <person name="Lee J."/>
            <person name="Lipzen A."/>
            <person name="Pangilinan J."/>
            <person name="LaButti K."/>
            <person name="Hainaut M."/>
            <person name="Henrissat B."/>
            <person name="Grigoriev I.V."/>
            <person name="Spatafora J.W."/>
            <person name="Aime M.C."/>
        </authorList>
    </citation>
    <scope>NUCLEOTIDE SEQUENCE [LARGE SCALE GENOMIC DNA]</scope>
    <source>
        <strain evidence="14 15">MCA 5214</strain>
    </source>
</reference>
<sequence length="604" mass="68299">MAAPSSSSEADKEAASNDDGRRGRGPSRVRPDHPRCVASCLSSIEACTDSVAECTDGMDRRQLQRNEEARRKRDERGSIPDPIWKRKGIVPLVFIVLAWVYLVYVWRLCSPAIRQQDSPSSHPVRLASRPTGIGLLVAFNILWLMTLWCYLRVILTPPGYVNDYFDKESMPSPIQSEWMRDNVGGPYLGEEQTQPIPHSQQQQEQAPQASGSGEATESPAGPHDNDGHPVDPSMPALVGPIGAGMLAASAEDDEHRQQRQRQHYQSTPATFDESSSQTQTIQPPPPAALKPSSTAAPALPVPSHQQQRSNAPPPVWQGLTPKPVRSPPYPDYAPLARSNRYCHRCRHVKTPRAHHCRHCGRCVMRMDHHCPWVGGCVGARNHKFFWHFLLWVTILELFTLISAAILFTRGVNGGDRGQYSAWTVDGFVISLFPICGLFILFTSPLLVTHSWLLSINQTTIEHLEVARINRREELSLQSYFSKGGVGFEEETKGKGPWSFEALRGKKRIQKEWEGEWGHLRYEANLWKVEQEAPLGAKGGERYKKQTTRFKDGLLNWRFMMGQQPWQWVLPLGHSASDGRDYPVNPRHGEYGQWRTRREWPEELR</sequence>
<evidence type="ECO:0000256" key="2">
    <source>
        <dbReference type="ARBA" id="ARBA00022679"/>
    </source>
</evidence>
<feature type="compositionally biased region" description="Basic and acidic residues" evidence="12">
    <location>
        <begin position="9"/>
        <end position="22"/>
    </location>
</feature>
<dbReference type="OrthoDB" id="1436450at2759"/>
<comment type="similarity">
    <text evidence="9">Belongs to the DHHC palmitoyltransferase family. PFA5 subfamily.</text>
</comment>
<evidence type="ECO:0000256" key="4">
    <source>
        <dbReference type="ARBA" id="ARBA00022989"/>
    </source>
</evidence>
<name>A0A316UVF3_9BASI</name>
<dbReference type="EC" id="2.3.1.225" evidence="11"/>
<dbReference type="PANTHER" id="PTHR22883">
    <property type="entry name" value="ZINC FINGER DHHC DOMAIN CONTAINING PROTEIN"/>
    <property type="match status" value="1"/>
</dbReference>
<protein>
    <recommendedName>
        <fullName evidence="11">Palmitoyltransferase</fullName>
        <ecNumber evidence="11">2.3.1.225</ecNumber>
    </recommendedName>
</protein>
<gene>
    <name evidence="14" type="ORF">BDZ90DRAFT_278682</name>
</gene>
<dbReference type="AlphaFoldDB" id="A0A316UVF3"/>
<evidence type="ECO:0000256" key="7">
    <source>
        <dbReference type="ARBA" id="ARBA00023288"/>
    </source>
</evidence>
<dbReference type="RefSeq" id="XP_025362913.1">
    <property type="nucleotide sequence ID" value="XM_025509111.1"/>
</dbReference>
<evidence type="ECO:0000256" key="12">
    <source>
        <dbReference type="SAM" id="MobiDB-lite"/>
    </source>
</evidence>
<dbReference type="InterPro" id="IPR039859">
    <property type="entry name" value="PFA4/ZDH16/20/ERF2-like"/>
</dbReference>
<evidence type="ECO:0000313" key="14">
    <source>
        <dbReference type="EMBL" id="PWN28301.1"/>
    </source>
</evidence>
<evidence type="ECO:0000256" key="1">
    <source>
        <dbReference type="ARBA" id="ARBA00004141"/>
    </source>
</evidence>
<evidence type="ECO:0000256" key="11">
    <source>
        <dbReference type="RuleBase" id="RU079119"/>
    </source>
</evidence>
<dbReference type="GeneID" id="37030934"/>
<evidence type="ECO:0000256" key="3">
    <source>
        <dbReference type="ARBA" id="ARBA00022692"/>
    </source>
</evidence>
<dbReference type="InterPro" id="IPR001594">
    <property type="entry name" value="Palmitoyltrfase_DHHC"/>
</dbReference>
<keyword evidence="5 11" id="KW-0472">Membrane</keyword>
<keyword evidence="3 11" id="KW-0812">Transmembrane</keyword>
<evidence type="ECO:0000259" key="13">
    <source>
        <dbReference type="Pfam" id="PF01529"/>
    </source>
</evidence>
<feature type="compositionally biased region" description="Low complexity" evidence="12">
    <location>
        <begin position="192"/>
        <end position="208"/>
    </location>
</feature>
<feature type="transmembrane region" description="Helical" evidence="11">
    <location>
        <begin position="133"/>
        <end position="151"/>
    </location>
</feature>
<keyword evidence="4 11" id="KW-1133">Transmembrane helix</keyword>
<dbReference type="Proteomes" id="UP000245884">
    <property type="component" value="Unassembled WGS sequence"/>
</dbReference>
<evidence type="ECO:0000256" key="10">
    <source>
        <dbReference type="ARBA" id="ARBA00048048"/>
    </source>
</evidence>
<feature type="domain" description="Palmitoyltransferase DHHC" evidence="13">
    <location>
        <begin position="338"/>
        <end position="463"/>
    </location>
</feature>
<dbReference type="EMBL" id="KZ819665">
    <property type="protein sequence ID" value="PWN28301.1"/>
    <property type="molecule type" value="Genomic_DNA"/>
</dbReference>
<evidence type="ECO:0000313" key="15">
    <source>
        <dbReference type="Proteomes" id="UP000245884"/>
    </source>
</evidence>
<evidence type="ECO:0000256" key="6">
    <source>
        <dbReference type="ARBA" id="ARBA00023139"/>
    </source>
</evidence>
<feature type="transmembrane region" description="Helical" evidence="11">
    <location>
        <begin position="388"/>
        <end position="407"/>
    </location>
</feature>
<comment type="domain">
    <text evidence="11">The DHHC domain is required for palmitoyltransferase activity.</text>
</comment>
<evidence type="ECO:0000256" key="9">
    <source>
        <dbReference type="ARBA" id="ARBA00038298"/>
    </source>
</evidence>
<comment type="subcellular location">
    <subcellularLocation>
        <location evidence="1">Membrane</location>
        <topology evidence="1">Multi-pass membrane protein</topology>
    </subcellularLocation>
</comment>
<accession>A0A316UVF3</accession>
<comment type="catalytic activity">
    <reaction evidence="10 11">
        <text>L-cysteinyl-[protein] + hexadecanoyl-CoA = S-hexadecanoyl-L-cysteinyl-[protein] + CoA</text>
        <dbReference type="Rhea" id="RHEA:36683"/>
        <dbReference type="Rhea" id="RHEA-COMP:10131"/>
        <dbReference type="Rhea" id="RHEA-COMP:11032"/>
        <dbReference type="ChEBI" id="CHEBI:29950"/>
        <dbReference type="ChEBI" id="CHEBI:57287"/>
        <dbReference type="ChEBI" id="CHEBI:57379"/>
        <dbReference type="ChEBI" id="CHEBI:74151"/>
        <dbReference type="EC" id="2.3.1.225"/>
    </reaction>
</comment>
<dbReference type="STRING" id="1569628.A0A316UVF3"/>
<dbReference type="GO" id="GO:0005783">
    <property type="term" value="C:endoplasmic reticulum"/>
    <property type="evidence" value="ECO:0007669"/>
    <property type="project" value="TreeGrafter"/>
</dbReference>
<evidence type="ECO:0000256" key="8">
    <source>
        <dbReference type="ARBA" id="ARBA00023315"/>
    </source>
</evidence>
<keyword evidence="8 11" id="KW-0012">Acyltransferase</keyword>
<feature type="compositionally biased region" description="Polar residues" evidence="12">
    <location>
        <begin position="263"/>
        <end position="273"/>
    </location>
</feature>
<keyword evidence="7" id="KW-0449">Lipoprotein</keyword>
<dbReference type="GO" id="GO:0016020">
    <property type="term" value="C:membrane"/>
    <property type="evidence" value="ECO:0007669"/>
    <property type="project" value="UniProtKB-SubCell"/>
</dbReference>
<keyword evidence="2 11" id="KW-0808">Transferase</keyword>
<evidence type="ECO:0000256" key="5">
    <source>
        <dbReference type="ARBA" id="ARBA00023136"/>
    </source>
</evidence>
<dbReference type="PANTHER" id="PTHR22883:SF23">
    <property type="entry name" value="PALMITOYLTRANSFERASE ZDHHC6"/>
    <property type="match status" value="1"/>
</dbReference>
<dbReference type="GO" id="GO:0005794">
    <property type="term" value="C:Golgi apparatus"/>
    <property type="evidence" value="ECO:0007669"/>
    <property type="project" value="TreeGrafter"/>
</dbReference>
<dbReference type="Pfam" id="PF01529">
    <property type="entry name" value="DHHC"/>
    <property type="match status" value="1"/>
</dbReference>
<feature type="transmembrane region" description="Helical" evidence="11">
    <location>
        <begin position="89"/>
        <end position="113"/>
    </location>
</feature>
<dbReference type="GO" id="GO:0006612">
    <property type="term" value="P:protein targeting to membrane"/>
    <property type="evidence" value="ECO:0007669"/>
    <property type="project" value="TreeGrafter"/>
</dbReference>
<dbReference type="PROSITE" id="PS50216">
    <property type="entry name" value="DHHC"/>
    <property type="match status" value="1"/>
</dbReference>
<feature type="region of interest" description="Disordered" evidence="12">
    <location>
        <begin position="176"/>
        <end position="330"/>
    </location>
</feature>
<proteinExistence type="inferred from homology"/>
<keyword evidence="6" id="KW-0564">Palmitate</keyword>
<organism evidence="14 15">
    <name type="scientific">Jaminaea rosea</name>
    <dbReference type="NCBI Taxonomy" id="1569628"/>
    <lineage>
        <taxon>Eukaryota</taxon>
        <taxon>Fungi</taxon>
        <taxon>Dikarya</taxon>
        <taxon>Basidiomycota</taxon>
        <taxon>Ustilaginomycotina</taxon>
        <taxon>Exobasidiomycetes</taxon>
        <taxon>Microstromatales</taxon>
        <taxon>Microstromatales incertae sedis</taxon>
        <taxon>Jaminaea</taxon>
    </lineage>
</organism>